<reference evidence="1 2" key="1">
    <citation type="submission" date="2016-10" db="EMBL/GenBank/DDBJ databases">
        <title>Proteomics and genomics reveal pathogen-plant mechanisms compatible with a hemibiotrophic lifestyle of Diplodia corticola.</title>
        <authorList>
            <person name="Fernandes I."/>
            <person name="De Jonge R."/>
            <person name="Van De Peer Y."/>
            <person name="Devreese B."/>
            <person name="Alves A."/>
            <person name="Esteves A.C."/>
        </authorList>
    </citation>
    <scope>NUCLEOTIDE SEQUENCE [LARGE SCALE GENOMIC DNA]</scope>
    <source>
        <strain evidence="1 2">CBS 112549</strain>
    </source>
</reference>
<dbReference type="EMBL" id="MNUE01000046">
    <property type="protein sequence ID" value="OJD31629.1"/>
    <property type="molecule type" value="Genomic_DNA"/>
</dbReference>
<keyword evidence="2" id="KW-1185">Reference proteome</keyword>
<evidence type="ECO:0000313" key="1">
    <source>
        <dbReference type="EMBL" id="OJD31629.1"/>
    </source>
</evidence>
<dbReference type="Proteomes" id="UP000183809">
    <property type="component" value="Unassembled WGS sequence"/>
</dbReference>
<proteinExistence type="predicted"/>
<dbReference type="GeneID" id="31016582"/>
<sequence length="107" mass="11423">MGQPADLPLRGAMARDLRLPRAMGLVRWPNEVDGANGDTGWGSRALASKRQGNCILYKAAAMDVGARANGPQESPRGMRRTGLRIVDGVEHMFGGPGVRARQGEPSQ</sequence>
<dbReference type="AlphaFoldDB" id="A0A1J9RVW5"/>
<evidence type="ECO:0000313" key="2">
    <source>
        <dbReference type="Proteomes" id="UP000183809"/>
    </source>
</evidence>
<gene>
    <name evidence="1" type="ORF">BKCO1_4600060</name>
</gene>
<comment type="caution">
    <text evidence="1">The sequence shown here is derived from an EMBL/GenBank/DDBJ whole genome shotgun (WGS) entry which is preliminary data.</text>
</comment>
<name>A0A1J9RVW5_9PEZI</name>
<organism evidence="1 2">
    <name type="scientific">Diplodia corticola</name>
    <dbReference type="NCBI Taxonomy" id="236234"/>
    <lineage>
        <taxon>Eukaryota</taxon>
        <taxon>Fungi</taxon>
        <taxon>Dikarya</taxon>
        <taxon>Ascomycota</taxon>
        <taxon>Pezizomycotina</taxon>
        <taxon>Dothideomycetes</taxon>
        <taxon>Dothideomycetes incertae sedis</taxon>
        <taxon>Botryosphaeriales</taxon>
        <taxon>Botryosphaeriaceae</taxon>
        <taxon>Diplodia</taxon>
    </lineage>
</organism>
<accession>A0A1J9RVW5</accession>
<dbReference type="RefSeq" id="XP_020127889.1">
    <property type="nucleotide sequence ID" value="XM_020276321.1"/>
</dbReference>
<protein>
    <submittedName>
        <fullName evidence="1">Uncharacterized protein</fullName>
    </submittedName>
</protein>